<evidence type="ECO:0000313" key="3">
    <source>
        <dbReference type="Proteomes" id="UP000033901"/>
    </source>
</evidence>
<dbReference type="GO" id="GO:0005975">
    <property type="term" value="P:carbohydrate metabolic process"/>
    <property type="evidence" value="ECO:0007669"/>
    <property type="project" value="InterPro"/>
</dbReference>
<evidence type="ECO:0000313" key="2">
    <source>
        <dbReference type="EMBL" id="KKT66525.1"/>
    </source>
</evidence>
<organism evidence="2 3">
    <name type="scientific">Candidatus Curtissbacteria bacterium GW2011_GWC1_44_33</name>
    <dbReference type="NCBI Taxonomy" id="1618413"/>
    <lineage>
        <taxon>Bacteria</taxon>
        <taxon>Candidatus Curtissiibacteriota</taxon>
    </lineage>
</organism>
<accession>A0A0G1J5G1</accession>
<reference evidence="2 3" key="1">
    <citation type="journal article" date="2015" name="Nature">
        <title>rRNA introns, odd ribosomes, and small enigmatic genomes across a large radiation of phyla.</title>
        <authorList>
            <person name="Brown C.T."/>
            <person name="Hug L.A."/>
            <person name="Thomas B.C."/>
            <person name="Sharon I."/>
            <person name="Castelle C.J."/>
            <person name="Singh A."/>
            <person name="Wilkins M.J."/>
            <person name="Williams K.H."/>
            <person name="Banfield J.F."/>
        </authorList>
    </citation>
    <scope>NUCLEOTIDE SEQUENCE [LARGE SCALE GENOMIC DNA]</scope>
</reference>
<dbReference type="PANTHER" id="PTHR42892">
    <property type="entry name" value="GLUCOSAMINE-6-PHOSPHATE DEAMINASE-LIKE PROTEIN BT_0258-RELATED"/>
    <property type="match status" value="1"/>
</dbReference>
<dbReference type="AlphaFoldDB" id="A0A0G1J5G1"/>
<proteinExistence type="predicted"/>
<dbReference type="InterPro" id="IPR037171">
    <property type="entry name" value="NagB/RpiA_transferase-like"/>
</dbReference>
<dbReference type="Proteomes" id="UP000033901">
    <property type="component" value="Unassembled WGS sequence"/>
</dbReference>
<dbReference type="GO" id="GO:0004342">
    <property type="term" value="F:glucosamine-6-phosphate deaminase activity"/>
    <property type="evidence" value="ECO:0007669"/>
    <property type="project" value="InterPro"/>
</dbReference>
<protein>
    <submittedName>
        <fullName evidence="2">Glucosamine-6-phosphate deaminase</fullName>
    </submittedName>
</protein>
<evidence type="ECO:0000259" key="1">
    <source>
        <dbReference type="Pfam" id="PF01182"/>
    </source>
</evidence>
<dbReference type="InterPro" id="IPR052960">
    <property type="entry name" value="GlcN6P_deaminase-like"/>
</dbReference>
<gene>
    <name evidence="2" type="ORF">UW61_C0025G0008</name>
</gene>
<dbReference type="CDD" id="cd01399">
    <property type="entry name" value="GlcN6P_deaminase"/>
    <property type="match status" value="1"/>
</dbReference>
<dbReference type="SUPFAM" id="SSF100950">
    <property type="entry name" value="NagB/RpiA/CoA transferase-like"/>
    <property type="match status" value="1"/>
</dbReference>
<dbReference type="Pfam" id="PF01182">
    <property type="entry name" value="Glucosamine_iso"/>
    <property type="match status" value="1"/>
</dbReference>
<name>A0A0G1J5G1_9BACT</name>
<dbReference type="Gene3D" id="3.40.50.1360">
    <property type="match status" value="1"/>
</dbReference>
<dbReference type="EMBL" id="LCIZ01000025">
    <property type="protein sequence ID" value="KKT66525.1"/>
    <property type="molecule type" value="Genomic_DNA"/>
</dbReference>
<dbReference type="InterPro" id="IPR004547">
    <property type="entry name" value="Glucosamine6P_isomerase"/>
</dbReference>
<feature type="domain" description="Glucosamine/galactosamine-6-phosphate isomerase" evidence="1">
    <location>
        <begin position="31"/>
        <end position="249"/>
    </location>
</feature>
<dbReference type="GO" id="GO:0006044">
    <property type="term" value="P:N-acetylglucosamine metabolic process"/>
    <property type="evidence" value="ECO:0007669"/>
    <property type="project" value="InterPro"/>
</dbReference>
<comment type="caution">
    <text evidence="2">The sequence shown here is derived from an EMBL/GenBank/DDBJ whole genome shotgun (WGS) entry which is preliminary data.</text>
</comment>
<sequence length="268" mass="29422">MGLEAGTNVLPYYEIAHPEISRIRVFPTPEEAARAAAEEIIGLVRVNPQAAITYATGDTMIPLYKTLAQAASERRIDFTKTKGFHLDEYHPCAPDEEHSFVKYLREKVWGPLGIRDFHEINGLTRDPEAEANRYNELLLSRQPIDLVILGIGPGSSETNSGGHIGFNESGTPFSAETHLAKLDITTVKRDRDERGQNTSDKAITVGIANILSAKRIFLVAYGQNKGKALRESLWGDIGPQSPASALRLEGHKVTLFIDEAAASQFGKL</sequence>
<dbReference type="InterPro" id="IPR006148">
    <property type="entry name" value="Glc/Gal-6P_isomerase"/>
</dbReference>
<dbReference type="PANTHER" id="PTHR42892:SF1">
    <property type="entry name" value="GLUCOSAMINE-6-PHOSPHATE ISOMERASE"/>
    <property type="match status" value="1"/>
</dbReference>